<dbReference type="SUPFAM" id="SSF51735">
    <property type="entry name" value="NAD(P)-binding Rossmann-fold domains"/>
    <property type="match status" value="1"/>
</dbReference>
<evidence type="ECO:0000313" key="1">
    <source>
        <dbReference type="EMBL" id="KAA8642461.1"/>
    </source>
</evidence>
<reference evidence="1 2" key="1">
    <citation type="submission" date="2019-08" db="EMBL/GenBank/DDBJ databases">
        <title>The genome sequence of a newly discovered highly antifungal drug resistant Aspergillus species, Aspergillus tanneri NIH 1004.</title>
        <authorList>
            <person name="Mounaud S."/>
            <person name="Singh I."/>
            <person name="Joardar V."/>
            <person name="Pakala S."/>
            <person name="Pakala S."/>
            <person name="Venepally P."/>
            <person name="Chung J.K."/>
            <person name="Losada L."/>
            <person name="Nierman W.C."/>
        </authorList>
    </citation>
    <scope>NUCLEOTIDE SEQUENCE [LARGE SCALE GENOMIC DNA]</scope>
    <source>
        <strain evidence="1 2">NIH1004</strain>
    </source>
</reference>
<sequence>MYLMEPVVAEPWKRMNEFVAYARHEHEVGRFVLVSGTSAQPGKPGMGMVWKNFLQTGVDFCVLRPSWFMATLPVVLYLSRRARALTRQTENLSEESPGSVIKDHSKIYTACGAGRIPFVCATDIAAVAFHALTDTKSHNYNRTSDL</sequence>
<dbReference type="Proteomes" id="UP000324241">
    <property type="component" value="Unassembled WGS sequence"/>
</dbReference>
<proteinExistence type="predicted"/>
<evidence type="ECO:0000313" key="2">
    <source>
        <dbReference type="Proteomes" id="UP000324241"/>
    </source>
</evidence>
<organism evidence="1 2">
    <name type="scientific">Aspergillus tanneri</name>
    <dbReference type="NCBI Taxonomy" id="1220188"/>
    <lineage>
        <taxon>Eukaryota</taxon>
        <taxon>Fungi</taxon>
        <taxon>Dikarya</taxon>
        <taxon>Ascomycota</taxon>
        <taxon>Pezizomycotina</taxon>
        <taxon>Eurotiomycetes</taxon>
        <taxon>Eurotiomycetidae</taxon>
        <taxon>Eurotiales</taxon>
        <taxon>Aspergillaceae</taxon>
        <taxon>Aspergillus</taxon>
        <taxon>Aspergillus subgen. Circumdati</taxon>
    </lineage>
</organism>
<dbReference type="VEuPathDB" id="FungiDB:EYZ11_001050"/>
<dbReference type="InterPro" id="IPR036291">
    <property type="entry name" value="NAD(P)-bd_dom_sf"/>
</dbReference>
<dbReference type="GeneID" id="54334107"/>
<dbReference type="InterPro" id="IPR051604">
    <property type="entry name" value="Ergot_Alk_Oxidoreductase"/>
</dbReference>
<gene>
    <name evidence="1" type="ORF">ATNIH1004_011406</name>
</gene>
<dbReference type="OrthoDB" id="9997102at2759"/>
<dbReference type="Gene3D" id="3.40.50.720">
    <property type="entry name" value="NAD(P)-binding Rossmann-like Domain"/>
    <property type="match status" value="1"/>
</dbReference>
<dbReference type="Gene3D" id="3.90.25.10">
    <property type="entry name" value="UDP-galactose 4-epimerase, domain 1"/>
    <property type="match status" value="1"/>
</dbReference>
<accession>A0A5M9M6T6</accession>
<comment type="caution">
    <text evidence="1">The sequence shown here is derived from an EMBL/GenBank/DDBJ whole genome shotgun (WGS) entry which is preliminary data.</text>
</comment>
<evidence type="ECO:0008006" key="3">
    <source>
        <dbReference type="Google" id="ProtNLM"/>
    </source>
</evidence>
<protein>
    <recommendedName>
        <fullName evidence="3">NAD(P)-binding domain-containing protein</fullName>
    </recommendedName>
</protein>
<dbReference type="PANTHER" id="PTHR43162">
    <property type="match status" value="1"/>
</dbReference>
<dbReference type="RefSeq" id="XP_033421823.1">
    <property type="nucleotide sequence ID" value="XM_033575968.1"/>
</dbReference>
<name>A0A5M9M6T6_9EURO</name>
<dbReference type="AlphaFoldDB" id="A0A5M9M6T6"/>
<dbReference type="EMBL" id="QUQM01000008">
    <property type="protein sequence ID" value="KAA8642461.1"/>
    <property type="molecule type" value="Genomic_DNA"/>
</dbReference>
<dbReference type="PANTHER" id="PTHR43162:SF1">
    <property type="entry name" value="PRESTALK A DIFFERENTIATION PROTEIN A"/>
    <property type="match status" value="1"/>
</dbReference>